<dbReference type="Gene3D" id="3.40.50.1820">
    <property type="entry name" value="alpha/beta hydrolase"/>
    <property type="match status" value="1"/>
</dbReference>
<name>A0ABS7A297_9PROT</name>
<dbReference type="PANTHER" id="PTHR43194">
    <property type="entry name" value="HYDROLASE ALPHA/BETA FOLD FAMILY"/>
    <property type="match status" value="1"/>
</dbReference>
<evidence type="ECO:0000313" key="3">
    <source>
        <dbReference type="Proteomes" id="UP001196565"/>
    </source>
</evidence>
<evidence type="ECO:0000313" key="2">
    <source>
        <dbReference type="EMBL" id="MBW6396414.1"/>
    </source>
</evidence>
<keyword evidence="3" id="KW-1185">Reference proteome</keyword>
<dbReference type="InterPro" id="IPR000073">
    <property type="entry name" value="AB_hydrolase_1"/>
</dbReference>
<organism evidence="2 3">
    <name type="scientific">Roseomonas alba</name>
    <dbReference type="NCBI Taxonomy" id="2846776"/>
    <lineage>
        <taxon>Bacteria</taxon>
        <taxon>Pseudomonadati</taxon>
        <taxon>Pseudomonadota</taxon>
        <taxon>Alphaproteobacteria</taxon>
        <taxon>Acetobacterales</taxon>
        <taxon>Roseomonadaceae</taxon>
        <taxon>Roseomonas</taxon>
    </lineage>
</organism>
<accession>A0ABS7A297</accession>
<dbReference type="InterPro" id="IPR029058">
    <property type="entry name" value="AB_hydrolase_fold"/>
</dbReference>
<dbReference type="GO" id="GO:0016787">
    <property type="term" value="F:hydrolase activity"/>
    <property type="evidence" value="ECO:0007669"/>
    <property type="project" value="UniProtKB-KW"/>
</dbReference>
<gene>
    <name evidence="2" type="ORF">KPL78_01080</name>
</gene>
<dbReference type="PANTHER" id="PTHR43194:SF2">
    <property type="entry name" value="PEROXISOMAL MEMBRANE PROTEIN LPX1"/>
    <property type="match status" value="1"/>
</dbReference>
<dbReference type="SUPFAM" id="SSF53474">
    <property type="entry name" value="alpha/beta-Hydrolases"/>
    <property type="match status" value="1"/>
</dbReference>
<dbReference type="Pfam" id="PF12697">
    <property type="entry name" value="Abhydrolase_6"/>
    <property type="match status" value="1"/>
</dbReference>
<sequence length="254" mass="26741">MTPTLRKIDRLSVRSVFPGTDAEGTLIMVHGGCHDWWAFESWMQSCARSGFAVHALSLRGHGDSWPMPPAEFCALTVDDYRDDIIRACEALGVVRPVLIGHSLGGIAAQLAAQTLDCAALVLVSSAGPAALGTRRGLLPADRLVIRTPEEARQRYFHSAPAEVVAGIVAKLVPESPGALNTSGGRAVVDATLIGCPVLALSGAEDATDVPSAHQLAKLYGGTALVLPDTGHNIMQEAAGQKACDFIVSWLRCVL</sequence>
<keyword evidence="2" id="KW-0378">Hydrolase</keyword>
<dbReference type="EMBL" id="JAHYBZ010000001">
    <property type="protein sequence ID" value="MBW6396414.1"/>
    <property type="molecule type" value="Genomic_DNA"/>
</dbReference>
<comment type="caution">
    <text evidence="2">The sequence shown here is derived from an EMBL/GenBank/DDBJ whole genome shotgun (WGS) entry which is preliminary data.</text>
</comment>
<proteinExistence type="predicted"/>
<evidence type="ECO:0000259" key="1">
    <source>
        <dbReference type="Pfam" id="PF12697"/>
    </source>
</evidence>
<protein>
    <submittedName>
        <fullName evidence="2">Alpha/beta hydrolase</fullName>
    </submittedName>
</protein>
<feature type="domain" description="AB hydrolase-1" evidence="1">
    <location>
        <begin position="26"/>
        <end position="238"/>
    </location>
</feature>
<dbReference type="Proteomes" id="UP001196565">
    <property type="component" value="Unassembled WGS sequence"/>
</dbReference>
<dbReference type="InterPro" id="IPR050228">
    <property type="entry name" value="Carboxylesterase_BioH"/>
</dbReference>
<reference evidence="2 3" key="1">
    <citation type="submission" date="2021-07" db="EMBL/GenBank/DDBJ databases">
        <authorList>
            <person name="So Y."/>
        </authorList>
    </citation>
    <scope>NUCLEOTIDE SEQUENCE [LARGE SCALE GENOMIC DNA]</scope>
    <source>
        <strain evidence="2 3">HJA6</strain>
    </source>
</reference>
<dbReference type="RefSeq" id="WP_219760795.1">
    <property type="nucleotide sequence ID" value="NZ_JAHYBZ010000001.1"/>
</dbReference>